<name>A0A1W1Y3D4_9LACT</name>
<dbReference type="NCBIfam" id="TIGR00744">
    <property type="entry name" value="ROK_glcA_fam"/>
    <property type="match status" value="1"/>
</dbReference>
<keyword evidence="6 9" id="KW-0418">Kinase</keyword>
<comment type="similarity">
    <text evidence="1">Belongs to the ROK (NagC/XylR) family.</text>
</comment>
<evidence type="ECO:0000256" key="2">
    <source>
        <dbReference type="ARBA" id="ARBA00012323"/>
    </source>
</evidence>
<evidence type="ECO:0000256" key="1">
    <source>
        <dbReference type="ARBA" id="ARBA00006479"/>
    </source>
</evidence>
<keyword evidence="10" id="KW-1185">Reference proteome</keyword>
<evidence type="ECO:0000313" key="9">
    <source>
        <dbReference type="EMBL" id="SMC30248.1"/>
    </source>
</evidence>
<dbReference type="Gene3D" id="3.30.420.40">
    <property type="match status" value="2"/>
</dbReference>
<dbReference type="PANTHER" id="PTHR18964">
    <property type="entry name" value="ROK (REPRESSOR, ORF, KINASE) FAMILY"/>
    <property type="match status" value="1"/>
</dbReference>
<keyword evidence="7" id="KW-0067">ATP-binding</keyword>
<evidence type="ECO:0000256" key="7">
    <source>
        <dbReference type="ARBA" id="ARBA00022840"/>
    </source>
</evidence>
<dbReference type="GO" id="GO:0004340">
    <property type="term" value="F:glucokinase activity"/>
    <property type="evidence" value="ECO:0007669"/>
    <property type="project" value="UniProtKB-EC"/>
</dbReference>
<proteinExistence type="inferred from homology"/>
<protein>
    <recommendedName>
        <fullName evidence="3">Glucokinase</fullName>
        <ecNumber evidence="2">2.7.1.2</ecNumber>
    </recommendedName>
    <alternativeName>
        <fullName evidence="8">Glucose kinase</fullName>
    </alternativeName>
</protein>
<sequence>MEKYVMGIDVGGTSVKLAALTTSGNILSQWSIPTRSEDNGSQIVPDIIASMDQFLAERDLAIDNFLGVGIGTPGAINRDAGTVTGAYNLNWKQEQFIRQAFIDHYGDLPVYIENDANVAALGEQWLGAGDKAPNMVLVTLGTGVGGGVIVNDQLVIGAGAAGEIGHMLANPDDGFQCTCGNQGCLETVASASGIVWTAEKRAKETTIDSELVTNIQSGKEVTTKDIFDAAQNEDIFAEEIIDETMSYLGHALGQIASVLNPEAIVIGGGVANAGEYLISKVKSHFLPHVYPSIRETTDIRLASLGNTAGVIGSASLVLKQQ</sequence>
<evidence type="ECO:0000313" key="10">
    <source>
        <dbReference type="Proteomes" id="UP000243884"/>
    </source>
</evidence>
<dbReference type="InterPro" id="IPR000600">
    <property type="entry name" value="ROK"/>
</dbReference>
<keyword evidence="4" id="KW-0808">Transferase</keyword>
<organism evidence="9 10">
    <name type="scientific">Aerococcus suis</name>
    <dbReference type="NCBI Taxonomy" id="371602"/>
    <lineage>
        <taxon>Bacteria</taxon>
        <taxon>Bacillati</taxon>
        <taxon>Bacillota</taxon>
        <taxon>Bacilli</taxon>
        <taxon>Lactobacillales</taxon>
        <taxon>Aerococcaceae</taxon>
        <taxon>Aerococcus</taxon>
    </lineage>
</organism>
<evidence type="ECO:0000256" key="6">
    <source>
        <dbReference type="ARBA" id="ARBA00022777"/>
    </source>
</evidence>
<dbReference type="RefSeq" id="WP_084097721.1">
    <property type="nucleotide sequence ID" value="NZ_FWXK01000001.1"/>
</dbReference>
<keyword evidence="5" id="KW-0547">Nucleotide-binding</keyword>
<dbReference type="InterPro" id="IPR049874">
    <property type="entry name" value="ROK_cs"/>
</dbReference>
<dbReference type="GO" id="GO:0005524">
    <property type="term" value="F:ATP binding"/>
    <property type="evidence" value="ECO:0007669"/>
    <property type="project" value="UniProtKB-KW"/>
</dbReference>
<dbReference type="InterPro" id="IPR043129">
    <property type="entry name" value="ATPase_NBD"/>
</dbReference>
<reference evidence="10" key="1">
    <citation type="submission" date="2017-04" db="EMBL/GenBank/DDBJ databases">
        <authorList>
            <person name="Varghese N."/>
            <person name="Submissions S."/>
        </authorList>
    </citation>
    <scope>NUCLEOTIDE SEQUENCE [LARGE SCALE GENOMIC DNA]</scope>
    <source>
        <strain evidence="10">DSM 21500</strain>
    </source>
</reference>
<dbReference type="InterPro" id="IPR004654">
    <property type="entry name" value="ROK_glcA"/>
</dbReference>
<dbReference type="PANTHER" id="PTHR18964:SF149">
    <property type="entry name" value="BIFUNCTIONAL UDP-N-ACETYLGLUCOSAMINE 2-EPIMERASE_N-ACETYLMANNOSAMINE KINASE"/>
    <property type="match status" value="1"/>
</dbReference>
<dbReference type="GO" id="GO:0006096">
    <property type="term" value="P:glycolytic process"/>
    <property type="evidence" value="ECO:0007669"/>
    <property type="project" value="InterPro"/>
</dbReference>
<dbReference type="AlphaFoldDB" id="A0A1W1Y3D4"/>
<gene>
    <name evidence="9" type="ORF">SAMN04487984_0108</name>
</gene>
<evidence type="ECO:0000256" key="3">
    <source>
        <dbReference type="ARBA" id="ARBA00014701"/>
    </source>
</evidence>
<evidence type="ECO:0000256" key="8">
    <source>
        <dbReference type="ARBA" id="ARBA00032386"/>
    </source>
</evidence>
<dbReference type="Pfam" id="PF00480">
    <property type="entry name" value="ROK"/>
    <property type="match status" value="1"/>
</dbReference>
<dbReference type="SUPFAM" id="SSF53067">
    <property type="entry name" value="Actin-like ATPase domain"/>
    <property type="match status" value="1"/>
</dbReference>
<dbReference type="EC" id="2.7.1.2" evidence="2"/>
<dbReference type="OrthoDB" id="9810372at2"/>
<dbReference type="GO" id="GO:0005737">
    <property type="term" value="C:cytoplasm"/>
    <property type="evidence" value="ECO:0007669"/>
    <property type="project" value="InterPro"/>
</dbReference>
<dbReference type="Proteomes" id="UP000243884">
    <property type="component" value="Unassembled WGS sequence"/>
</dbReference>
<dbReference type="STRING" id="371602.SAMN04487984_0108"/>
<evidence type="ECO:0000256" key="4">
    <source>
        <dbReference type="ARBA" id="ARBA00022679"/>
    </source>
</evidence>
<evidence type="ECO:0000256" key="5">
    <source>
        <dbReference type="ARBA" id="ARBA00022741"/>
    </source>
</evidence>
<accession>A0A1W1Y3D4</accession>
<dbReference type="PROSITE" id="PS01125">
    <property type="entry name" value="ROK"/>
    <property type="match status" value="1"/>
</dbReference>
<dbReference type="EMBL" id="FWXK01000001">
    <property type="protein sequence ID" value="SMC30248.1"/>
    <property type="molecule type" value="Genomic_DNA"/>
</dbReference>